<gene>
    <name evidence="2" type="ordered locus">AFE_3188</name>
</gene>
<dbReference type="AlphaFoldDB" id="B7JB69"/>
<reference evidence="2 3" key="1">
    <citation type="journal article" date="2008" name="BMC Genomics">
        <title>Acidithiobacillus ferrooxidans metabolism: from genome sequence to industrial applications.</title>
        <authorList>
            <person name="Valdes J."/>
            <person name="Pedroso I."/>
            <person name="Quatrini R."/>
            <person name="Dodson R.J."/>
            <person name="Tettelin H."/>
            <person name="Blake R.II."/>
            <person name="Eisen J.A."/>
            <person name="Holmes D.S."/>
        </authorList>
    </citation>
    <scope>NUCLEOTIDE SEQUENCE [LARGE SCALE GENOMIC DNA]</scope>
    <source>
        <strain evidence="3">ATCC 23270 / DSM 14882 / CIP 104768 / NCIMB 8455</strain>
    </source>
</reference>
<proteinExistence type="predicted"/>
<organism evidence="2 3">
    <name type="scientific">Acidithiobacillus ferrooxidans (strain ATCC 23270 / DSM 14882 / CIP 104768 / NCIMB 8455)</name>
    <name type="common">Ferrobacillus ferrooxidans (strain ATCC 23270)</name>
    <dbReference type="NCBI Taxonomy" id="243159"/>
    <lineage>
        <taxon>Bacteria</taxon>
        <taxon>Pseudomonadati</taxon>
        <taxon>Pseudomonadota</taxon>
        <taxon>Acidithiobacillia</taxon>
        <taxon>Acidithiobacillales</taxon>
        <taxon>Acidithiobacillaceae</taxon>
        <taxon>Acidithiobacillus</taxon>
    </lineage>
</organism>
<evidence type="ECO:0000313" key="3">
    <source>
        <dbReference type="Proteomes" id="UP000001362"/>
    </source>
</evidence>
<keyword evidence="3" id="KW-1185">Reference proteome</keyword>
<name>B7JB69_ACIF2</name>
<dbReference type="Proteomes" id="UP000001362">
    <property type="component" value="Chromosome"/>
</dbReference>
<dbReference type="HOGENOM" id="CLU_2406605_0_0_6"/>
<dbReference type="EMBL" id="CP001219">
    <property type="protein sequence ID" value="ACK80375.1"/>
    <property type="molecule type" value="Genomic_DNA"/>
</dbReference>
<dbReference type="PaxDb" id="243159-AFE_3188"/>
<accession>B7JB69</accession>
<evidence type="ECO:0000256" key="1">
    <source>
        <dbReference type="SAM" id="MobiDB-lite"/>
    </source>
</evidence>
<sequence length="92" mass="9846">MLISDSPVPPRLVSCFGSDDAICFPLPNVCNQSSADDQGSSLGDRFRFDTRPAAPGQLRPVMHVMKKAPTLPSSPGNYDALQCISTSQSYDA</sequence>
<protein>
    <submittedName>
        <fullName evidence="2">Uncharacterized protein</fullName>
    </submittedName>
</protein>
<evidence type="ECO:0000313" key="2">
    <source>
        <dbReference type="EMBL" id="ACK80375.1"/>
    </source>
</evidence>
<dbReference type="KEGG" id="afr:AFE_3188"/>
<feature type="region of interest" description="Disordered" evidence="1">
    <location>
        <begin position="33"/>
        <end position="54"/>
    </location>
</feature>